<dbReference type="InterPro" id="IPR051026">
    <property type="entry name" value="PI/PC_transfer"/>
</dbReference>
<protein>
    <submittedName>
        <fullName evidence="3">Phosphatidylinositol/phosphatidylcholine transfer protein, putative</fullName>
    </submittedName>
</protein>
<dbReference type="Pfam" id="PF03765">
    <property type="entry name" value="CRAL_TRIO_N"/>
    <property type="match status" value="1"/>
</dbReference>
<dbReference type="InterPro" id="IPR036273">
    <property type="entry name" value="CRAL/TRIO_N_dom_sf"/>
</dbReference>
<dbReference type="SUPFAM" id="SSF46938">
    <property type="entry name" value="CRAL/TRIO N-terminal domain"/>
    <property type="match status" value="1"/>
</dbReference>
<evidence type="ECO:0000259" key="1">
    <source>
        <dbReference type="PROSITE" id="PS50191"/>
    </source>
</evidence>
<dbReference type="AlphaFoldDB" id="A0A3B0N4S3"/>
<dbReference type="PANTHER" id="PTHR45657">
    <property type="entry name" value="CRAL-TRIO DOMAIN-CONTAINING PROTEIN YKL091C-RELATED"/>
    <property type="match status" value="1"/>
</dbReference>
<dbReference type="PRINTS" id="PR00180">
    <property type="entry name" value="CRETINALDHBP"/>
</dbReference>
<dbReference type="Gene3D" id="3.40.525.10">
    <property type="entry name" value="CRAL-TRIO lipid binding domain"/>
    <property type="match status" value="1"/>
</dbReference>
<proteinExistence type="predicted"/>
<dbReference type="VEuPathDB" id="PiroplasmaDB:TA15075"/>
<dbReference type="Gene3D" id="1.10.8.20">
    <property type="entry name" value="N-terminal domain of phosphatidylinositol transfer protein sec14p"/>
    <property type="match status" value="1"/>
</dbReference>
<evidence type="ECO:0000313" key="2">
    <source>
        <dbReference type="EMBL" id="SVP90679.1"/>
    </source>
</evidence>
<dbReference type="SMART" id="SM01100">
    <property type="entry name" value="CRAL_TRIO_N"/>
    <property type="match status" value="1"/>
</dbReference>
<dbReference type="EMBL" id="UIVT01000002">
    <property type="protein sequence ID" value="SVP90679.1"/>
    <property type="molecule type" value="Genomic_DNA"/>
</dbReference>
<organism evidence="3">
    <name type="scientific">Theileria annulata</name>
    <dbReference type="NCBI Taxonomy" id="5874"/>
    <lineage>
        <taxon>Eukaryota</taxon>
        <taxon>Sar</taxon>
        <taxon>Alveolata</taxon>
        <taxon>Apicomplexa</taxon>
        <taxon>Aconoidasida</taxon>
        <taxon>Piroplasmida</taxon>
        <taxon>Theileriidae</taxon>
        <taxon>Theileria</taxon>
    </lineage>
</organism>
<dbReference type="InterPro" id="IPR011074">
    <property type="entry name" value="CRAL/TRIO_N_dom"/>
</dbReference>
<name>A0A3B0N4S3_THEAN</name>
<reference evidence="3" key="1">
    <citation type="submission" date="2018-07" db="EMBL/GenBank/DDBJ databases">
        <authorList>
            <person name="Quirk P.G."/>
            <person name="Krulwich T.A."/>
        </authorList>
    </citation>
    <scope>NUCLEOTIDE SEQUENCE</scope>
    <source>
        <strain evidence="3">Anand</strain>
    </source>
</reference>
<feature type="domain" description="CRAL-TRIO" evidence="1">
    <location>
        <begin position="102"/>
        <end position="278"/>
    </location>
</feature>
<sequence length="312" mass="36475">MVSFSLRNSKNKNAATQLTPNELIGFVYALESDQKIMLKEVKQRFLEETSENTDLFDDLFFVKFLRARQFDLNKTVIMLNKYFAWRKQVNLTKVLKMNLTNIRDTLKMYYPHAFHGIDKLGRPINIERMGQSDITKLINVINHEHLTFYYIQRFEYLIHIVLPSCSLFCNKNVEQILTLVDLKGFQMNQINSKFRCFLSAMSSLTQNYYPETLGKLIFVNASPVFTAIWSVISTLVDKKTLSKISVVSAKTDLKSKILEIVDEDQLPQFLGGTRSDENWCTTPFGPWNDESILHKLKQRTYIQEDLYNLEYL</sequence>
<dbReference type="EMBL" id="UIVS01000002">
    <property type="protein sequence ID" value="SVP91201.1"/>
    <property type="molecule type" value="Genomic_DNA"/>
</dbReference>
<dbReference type="InterPro" id="IPR001251">
    <property type="entry name" value="CRAL-TRIO_dom"/>
</dbReference>
<dbReference type="SMART" id="SM00516">
    <property type="entry name" value="SEC14"/>
    <property type="match status" value="1"/>
</dbReference>
<accession>A0A3B0N4S3</accession>
<dbReference type="CDD" id="cd00170">
    <property type="entry name" value="SEC14"/>
    <property type="match status" value="1"/>
</dbReference>
<dbReference type="Pfam" id="PF00650">
    <property type="entry name" value="CRAL_TRIO"/>
    <property type="match status" value="1"/>
</dbReference>
<evidence type="ECO:0000313" key="3">
    <source>
        <dbReference type="EMBL" id="SVP91201.1"/>
    </source>
</evidence>
<dbReference type="SUPFAM" id="SSF52087">
    <property type="entry name" value="CRAL/TRIO domain"/>
    <property type="match status" value="1"/>
</dbReference>
<dbReference type="PROSITE" id="PS50191">
    <property type="entry name" value="CRAL_TRIO"/>
    <property type="match status" value="1"/>
</dbReference>
<dbReference type="PANTHER" id="PTHR45657:SF1">
    <property type="entry name" value="CRAL-TRIO DOMAIN-CONTAINING PROTEIN YKL091C-RELATED"/>
    <property type="match status" value="1"/>
</dbReference>
<gene>
    <name evidence="2" type="ORF">TAT_000138900</name>
    <name evidence="3" type="ORF">TAV_000139000</name>
</gene>
<dbReference type="InterPro" id="IPR036865">
    <property type="entry name" value="CRAL-TRIO_dom_sf"/>
</dbReference>